<dbReference type="Proteomes" id="UP000027446">
    <property type="component" value="Unassembled WGS sequence"/>
</dbReference>
<dbReference type="eggNOG" id="COG0714">
    <property type="taxonomic scope" value="Bacteria"/>
</dbReference>
<evidence type="ECO:0000313" key="1">
    <source>
        <dbReference type="EMBL" id="KCZ85078.1"/>
    </source>
</evidence>
<comment type="caution">
    <text evidence="1">The sequence shown here is derived from an EMBL/GenBank/DDBJ whole genome shotgun (WGS) entry which is preliminary data.</text>
</comment>
<organism evidence="1 2">
    <name type="scientific">Hyphomonas adhaerens MHS-3</name>
    <dbReference type="NCBI Taxonomy" id="1280949"/>
    <lineage>
        <taxon>Bacteria</taxon>
        <taxon>Pseudomonadati</taxon>
        <taxon>Pseudomonadota</taxon>
        <taxon>Alphaproteobacteria</taxon>
        <taxon>Hyphomonadales</taxon>
        <taxon>Hyphomonadaceae</taxon>
        <taxon>Hyphomonas</taxon>
    </lineage>
</organism>
<dbReference type="InterPro" id="IPR027417">
    <property type="entry name" value="P-loop_NTPase"/>
</dbReference>
<accession>A0A069E4R6</accession>
<sequence>MKSRSSELTGGEGFTYEDVVAAYYLTSLLRMDAAPGIDGSVFRVAVQQQAQGEPMDDLIVDTSVDGETRRLSLQVKRSVTISDAESNTDFREIIAGAKDTRAKADFLKGRDRYGFVARTVGDGRFQSLNRIIDWARASDSASHFAARFEPNAEANQTDILVRRQICNLLTPASVEEERAFFSDFVALQLDGFEVNAPRYTEYCNRLSDIVSDRSEGGAALGAILCRLVREGEGKAKVWTRPSLLFDLRSIIKLNTAPAFASDISILHGMSIAACQDITMDIDGVTLDRSDLVVAVNEASGSFRFTNIRGLPGAGKSVILRRIVDLASKEGPVLLLKSDRLEGASWVSHANAIGLRTSDPHELLAQIGAVGTPVLFIDGIDRIPPDRRGVIKDLMQAIECDPALDHWRVIATSRDQGLEAYRNWVPVTFYKSTGIGDVHVEGLNDEESKQLAEAIPSLRPLLFGSEGVKLIARRPFFASVLAKRKGDDELDPPTTETALIDAWWKAGGYNAEPHHVLARQRALLECAVKGASALGKSIRLRYLEGSAQVALPGLLQDDVFQSLEDGVEISFAHDIYFEWAFYKLLIDAGEDWINVLKAAGEPPLLGRIVGLYSQREFERSENWSANFLALNESSLRPQWRRAWMLGPTYSVTFTEKITQFEVLLFGQNFEWLGRFLTWFQAEGTIPNPIVLKLPPTTLDSAALIRAADYLGWPSDVAAWRRVLDWLLAQIDQLPASVLPSVASLFAVWQNMFSDLKNPISQQILNCVQNWLDELQSVRRPDDPTRNRWKDLEQDVYAQFVSSLRNLILRSARAFPEFATGVVENYPANQRNGDEQFIEIAAFSPILVETCPDAIADMVRRALMEELPQQKIDRERRESETHYAHLRAIREKPEGERTEHEKKILSFPRSIESSREYDFDDIGIEKHHRAFFPSTPLDQPFAALLEKAPEKGLKLICDLSNHATEGWRQIHSINSPKYGTPLPLTIYWPWGQQTFYGDGRTYTWYLGSLPPQPLQSAFLALTHWAHQSIDAGRSVDEVIKDVVCGHESWTVLGLAISLALEKAHVSETVLSLLRNPRLWAIDISRQVQAPIQKFTLPGLDPRNRMSPLQRDGQSYLQERAFHNRSLRDLTPLFVLNSNQELSSAAQRAISSFPDELPFDYEEERSDRSREEYLRNLAKSWAATGDPSNYIAEEAAGREGAVAIRYQASQPLPDDLQATLAHSEAALLDHQALHWAMKGLETGKIDANIDADAVLAHIRSRAPDISLGEVEEAGIGIPQSALVACAALATRHFSAHHDWAWDVLARVDNMKEESTGFYSSPNRYHPKQFLIAALCFDLQAKSNRPDSASRLLTLSADDNSEISKSALIALGSLYPYNPALAWTGAFIATSLFSLPIGDYGEDGRRDRSQQFAYRTSTLASALKAFNEDLALSLVPPPPAWVFEIPPRRREWEPTPTEPEWRRPNIEFNHSLAAAVLRHFPFEDWLHDAGKKEQVTEYLCQLVTWSKERAFPEWEEEASRRSATELYEWYRALADLCVRATPALTSDFVIEKLLLPIIAKPDEDALSFAADFVSSTACRLVMDAANVENDAMKILSVCLDRLLQENCFKRSSYRAGRIGGLVMPGMIRDLMFVEVKDASGAMRFANGDWSELDLVLPIVDRLMKEGGWSEFVMDTYLTLCQRAGPKLRIADFTRHVLPHLCDGRSYLRPGQGSLIPARIAGVIQALADANYPLNESDAQSLLWMLDNLVDMGDRRAAALQQSSHFREIQFQSPAPASTD</sequence>
<protein>
    <recommendedName>
        <fullName evidence="3">AAA+ ATPase domain-containing protein</fullName>
    </recommendedName>
</protein>
<evidence type="ECO:0000313" key="2">
    <source>
        <dbReference type="Proteomes" id="UP000027446"/>
    </source>
</evidence>
<proteinExistence type="predicted"/>
<dbReference type="SUPFAM" id="SSF52540">
    <property type="entry name" value="P-loop containing nucleoside triphosphate hydrolases"/>
    <property type="match status" value="1"/>
</dbReference>
<gene>
    <name evidence="1" type="ORF">HAD_05335</name>
</gene>
<reference evidence="1 2" key="1">
    <citation type="journal article" date="2014" name="Antonie Van Leeuwenhoek">
        <title>Hyphomonas beringensis sp. nov. and Hyphomonas chukchiensis sp. nov., isolated from surface seawater of the Bering Sea and Chukchi Sea.</title>
        <authorList>
            <person name="Li C."/>
            <person name="Lai Q."/>
            <person name="Li G."/>
            <person name="Dong C."/>
            <person name="Wang J."/>
            <person name="Liao Y."/>
            <person name="Shao Z."/>
        </authorList>
    </citation>
    <scope>NUCLEOTIDE SEQUENCE [LARGE SCALE GENOMIC DNA]</scope>
    <source>
        <strain evidence="1 2">MHS-3</strain>
    </source>
</reference>
<evidence type="ECO:0008006" key="3">
    <source>
        <dbReference type="Google" id="ProtNLM"/>
    </source>
</evidence>
<dbReference type="PATRIC" id="fig|1280949.3.peg.1088"/>
<name>A0A069E4R6_9PROT</name>
<keyword evidence="2" id="KW-1185">Reference proteome</keyword>
<dbReference type="EMBL" id="ARYH01000001">
    <property type="protein sequence ID" value="KCZ85078.1"/>
    <property type="molecule type" value="Genomic_DNA"/>
</dbReference>